<evidence type="ECO:0000256" key="1">
    <source>
        <dbReference type="SAM" id="MobiDB-lite"/>
    </source>
</evidence>
<accession>A0A645BQK8</accession>
<feature type="compositionally biased region" description="Basic residues" evidence="1">
    <location>
        <begin position="197"/>
        <end position="216"/>
    </location>
</feature>
<gene>
    <name evidence="2" type="ORF">SDC9_114634</name>
</gene>
<evidence type="ECO:0000313" key="2">
    <source>
        <dbReference type="EMBL" id="MPM67710.1"/>
    </source>
</evidence>
<dbReference type="AlphaFoldDB" id="A0A645BQK8"/>
<proteinExistence type="predicted"/>
<name>A0A645BQK8_9ZZZZ</name>
<dbReference type="EMBL" id="VSSQ01021846">
    <property type="protein sequence ID" value="MPM67710.1"/>
    <property type="molecule type" value="Genomic_DNA"/>
</dbReference>
<reference evidence="2" key="1">
    <citation type="submission" date="2019-08" db="EMBL/GenBank/DDBJ databases">
        <authorList>
            <person name="Kucharzyk K."/>
            <person name="Murdoch R.W."/>
            <person name="Higgins S."/>
            <person name="Loffler F."/>
        </authorList>
    </citation>
    <scope>NUCLEOTIDE SEQUENCE</scope>
</reference>
<protein>
    <submittedName>
        <fullName evidence="2">Uncharacterized protein</fullName>
    </submittedName>
</protein>
<feature type="region of interest" description="Disordered" evidence="1">
    <location>
        <begin position="196"/>
        <end position="216"/>
    </location>
</feature>
<organism evidence="2">
    <name type="scientific">bioreactor metagenome</name>
    <dbReference type="NCBI Taxonomy" id="1076179"/>
    <lineage>
        <taxon>unclassified sequences</taxon>
        <taxon>metagenomes</taxon>
        <taxon>ecological metagenomes</taxon>
    </lineage>
</organism>
<comment type="caution">
    <text evidence="2">The sequence shown here is derived from an EMBL/GenBank/DDBJ whole genome shotgun (WGS) entry which is preliminary data.</text>
</comment>
<sequence length="216" mass="23101">MAGVEGFRGNLGDGLVGAGHRHPHRMVLIQRGQQIHEHLPVWIILNHGNFLADNALLLVHALLGKPGHGHKGQENPQIVLKFFGAFKIIARNCSAGEGVGRGAVGRQVLKGVAVLGVEELVLQEMGHAGGGVLPDAVHLIAHVHAAVIGGKKGVALAEFRLGEHVNGQPVIQPGMCHGLANAGILPYFHRFTPPCRLRNRSRPAPRPRRRPRPPPA</sequence>